<protein>
    <recommendedName>
        <fullName evidence="9">tRNA-dihydrouridine(16) synthase</fullName>
        <ecNumber evidence="9">1.3.1.-</ecNumber>
    </recommendedName>
    <alternativeName>
        <fullName evidence="9">U16-specific dihydrouridine synthase</fullName>
        <shortName evidence="9">U16-specific Dus</shortName>
    </alternativeName>
    <alternativeName>
        <fullName evidence="9">tRNA-dihydrouridine synthase C</fullName>
    </alternativeName>
</protein>
<dbReference type="HAMAP" id="MF_02043">
    <property type="entry name" value="DusC_subfam"/>
    <property type="match status" value="1"/>
</dbReference>
<dbReference type="EMBL" id="SMFT01000001">
    <property type="protein sequence ID" value="TCK02006.1"/>
    <property type="molecule type" value="Genomic_DNA"/>
</dbReference>
<feature type="domain" description="DUS-like FMN-binding" evidence="13">
    <location>
        <begin position="4"/>
        <end position="301"/>
    </location>
</feature>
<evidence type="ECO:0000313" key="14">
    <source>
        <dbReference type="EMBL" id="TCK02006.1"/>
    </source>
</evidence>
<dbReference type="InterPro" id="IPR018517">
    <property type="entry name" value="tRNA_hU_synthase_CS"/>
</dbReference>
<organism evidence="14 15">
    <name type="scientific">Volucribacter psittacicida</name>
    <dbReference type="NCBI Taxonomy" id="203482"/>
    <lineage>
        <taxon>Bacteria</taxon>
        <taxon>Pseudomonadati</taxon>
        <taxon>Pseudomonadota</taxon>
        <taxon>Gammaproteobacteria</taxon>
        <taxon>Pasteurellales</taxon>
        <taxon>Pasteurellaceae</taxon>
        <taxon>Volucribacter</taxon>
    </lineage>
</organism>
<dbReference type="InterPro" id="IPR032886">
    <property type="entry name" value="DusC"/>
</dbReference>
<evidence type="ECO:0000256" key="8">
    <source>
        <dbReference type="ARBA" id="ARBA00023002"/>
    </source>
</evidence>
<comment type="cofactor">
    <cofactor evidence="1 9 10 12">
        <name>FMN</name>
        <dbReference type="ChEBI" id="CHEBI:58210"/>
    </cofactor>
</comment>
<comment type="function">
    <text evidence="9">Catalyzes the synthesis of 5,6-dihydrouridine (D), a modified base found in the D-loop of most tRNAs, via the reduction of the C5-C6 double bond in target uridines. Specifically modifies U16 in tRNAs.</text>
</comment>
<dbReference type="PANTHER" id="PTHR11082">
    <property type="entry name" value="TRNA-DIHYDROURIDINE SYNTHASE"/>
    <property type="match status" value="1"/>
</dbReference>
<dbReference type="AlphaFoldDB" id="A0A4V2PCP0"/>
<feature type="site" description="Interacts with tRNA" evidence="9">
    <location>
        <position position="95"/>
    </location>
</feature>
<keyword evidence="15" id="KW-1185">Reference proteome</keyword>
<keyword evidence="4 9" id="KW-0288">FMN</keyword>
<dbReference type="EC" id="1.3.1.-" evidence="9"/>
<feature type="site" description="Interacts with tRNA" evidence="9">
    <location>
        <position position="279"/>
    </location>
</feature>
<dbReference type="GO" id="GO:0102262">
    <property type="term" value="F:tRNA-dihydrouridine16 synthase activity"/>
    <property type="evidence" value="ECO:0007669"/>
    <property type="project" value="RHEA"/>
</dbReference>
<evidence type="ECO:0000256" key="7">
    <source>
        <dbReference type="ARBA" id="ARBA00022884"/>
    </source>
</evidence>
<evidence type="ECO:0000256" key="1">
    <source>
        <dbReference type="ARBA" id="ARBA00001917"/>
    </source>
</evidence>
<dbReference type="Pfam" id="PF01207">
    <property type="entry name" value="Dus"/>
    <property type="match status" value="1"/>
</dbReference>
<keyword evidence="5 9" id="KW-0819">tRNA processing</keyword>
<feature type="site" description="Interacts with tRNA; defines subfamily-specific binding signature" evidence="9">
    <location>
        <position position="295"/>
    </location>
</feature>
<feature type="binding site" evidence="9 12">
    <location>
        <begin position="224"/>
        <end position="225"/>
    </location>
    <ligand>
        <name>FMN</name>
        <dbReference type="ChEBI" id="CHEBI:58210"/>
    </ligand>
</feature>
<evidence type="ECO:0000256" key="4">
    <source>
        <dbReference type="ARBA" id="ARBA00022643"/>
    </source>
</evidence>
<feature type="site" description="Interacts with tRNA" evidence="9">
    <location>
        <position position="176"/>
    </location>
</feature>
<evidence type="ECO:0000256" key="6">
    <source>
        <dbReference type="ARBA" id="ARBA00022857"/>
    </source>
</evidence>
<evidence type="ECO:0000256" key="12">
    <source>
        <dbReference type="PIRSR" id="PIRSR006621-2"/>
    </source>
</evidence>
<comment type="catalytic activity">
    <reaction evidence="9">
        <text>5,6-dihydrouridine(16) in tRNA + NADP(+) = uridine(16) in tRNA + NADPH + H(+)</text>
        <dbReference type="Rhea" id="RHEA:53376"/>
        <dbReference type="Rhea" id="RHEA-COMP:13543"/>
        <dbReference type="Rhea" id="RHEA-COMP:13544"/>
        <dbReference type="ChEBI" id="CHEBI:15378"/>
        <dbReference type="ChEBI" id="CHEBI:57783"/>
        <dbReference type="ChEBI" id="CHEBI:58349"/>
        <dbReference type="ChEBI" id="CHEBI:65315"/>
        <dbReference type="ChEBI" id="CHEBI:74443"/>
    </reaction>
</comment>
<dbReference type="InterPro" id="IPR001269">
    <property type="entry name" value="DUS_fam"/>
</dbReference>
<dbReference type="RefSeq" id="WP_132689246.1">
    <property type="nucleotide sequence ID" value="NZ_SMFT01000001.1"/>
</dbReference>
<dbReference type="Gene3D" id="3.20.20.70">
    <property type="entry name" value="Aldolase class I"/>
    <property type="match status" value="1"/>
</dbReference>
<keyword evidence="2 9" id="KW-0820">tRNA-binding</keyword>
<keyword evidence="12" id="KW-0547">Nucleotide-binding</keyword>
<sequence length="331" mass="37812">MRIILAPMQGVLDPLIRQLLTAINQYDLCISEFVRVVDQRLPSKLFYRLCPELANQGFTPSGTPVRVQLLGQYPQWLAENAEHAIELGSQGIDLNCGCPSKTVNGSQGGASLLKQPELIYQATKAIRQAVPKQQVVSVKVRLGWDSADFAWEIADAVQQGGANEITIHARTKMDGYRADRINWHKIQQIREKLQIPVIANGEIWDWQSAQRCQQITGCQDIMIGRGALNIPNLSLVIKYQQPKAQWAEVMQLLQQYAYLQNPYDTGFYHIARIKQWLQYLKQVYPEANTLFHQIKTYQQVEQLKTCINQHLKAFDLPHGDINPCYKSQLWD</sequence>
<evidence type="ECO:0000256" key="5">
    <source>
        <dbReference type="ARBA" id="ARBA00022694"/>
    </source>
</evidence>
<dbReference type="PIRSF" id="PIRSF006621">
    <property type="entry name" value="Dus"/>
    <property type="match status" value="1"/>
</dbReference>
<keyword evidence="7 9" id="KW-0694">RNA-binding</keyword>
<dbReference type="GO" id="GO:0050660">
    <property type="term" value="F:flavin adenine dinucleotide binding"/>
    <property type="evidence" value="ECO:0007669"/>
    <property type="project" value="InterPro"/>
</dbReference>
<dbReference type="Gene3D" id="1.20.225.30">
    <property type="entry name" value="Dihydrouridine synthase, C-terminal recognition domain"/>
    <property type="match status" value="1"/>
</dbReference>
<dbReference type="CDD" id="cd02801">
    <property type="entry name" value="DUS_like_FMN"/>
    <property type="match status" value="1"/>
</dbReference>
<evidence type="ECO:0000256" key="9">
    <source>
        <dbReference type="HAMAP-Rule" id="MF_02043"/>
    </source>
</evidence>
<evidence type="ECO:0000256" key="2">
    <source>
        <dbReference type="ARBA" id="ARBA00022555"/>
    </source>
</evidence>
<dbReference type="Proteomes" id="UP000294702">
    <property type="component" value="Unassembled WGS sequence"/>
</dbReference>
<feature type="site" description="Interacts with tRNA; defines subfamily-specific binding signature" evidence="9">
    <location>
        <position position="274"/>
    </location>
</feature>
<comment type="caution">
    <text evidence="14">The sequence shown here is derived from an EMBL/GenBank/DDBJ whole genome shotgun (WGS) entry which is preliminary data.</text>
</comment>
<evidence type="ECO:0000313" key="15">
    <source>
        <dbReference type="Proteomes" id="UP000294702"/>
    </source>
</evidence>
<feature type="binding site" evidence="9 12">
    <location>
        <position position="139"/>
    </location>
    <ligand>
        <name>FMN</name>
        <dbReference type="ChEBI" id="CHEBI:58210"/>
    </ligand>
</feature>
<dbReference type="InterPro" id="IPR035587">
    <property type="entry name" value="DUS-like_FMN-bd"/>
</dbReference>
<evidence type="ECO:0000256" key="10">
    <source>
        <dbReference type="PIRNR" id="PIRNR006621"/>
    </source>
</evidence>
<dbReference type="OrthoDB" id="9764501at2"/>
<feature type="site" description="Interacts with tRNA; defines subfamily-specific binding signature" evidence="9">
    <location>
        <position position="272"/>
    </location>
</feature>
<feature type="binding site" evidence="9">
    <location>
        <begin position="200"/>
        <end position="202"/>
    </location>
    <ligand>
        <name>FMN</name>
        <dbReference type="ChEBI" id="CHEBI:58210"/>
    </ligand>
</feature>
<keyword evidence="8 9" id="KW-0560">Oxidoreductase</keyword>
<gene>
    <name evidence="9" type="primary">dusC</name>
    <name evidence="14" type="ORF">EV694_0653</name>
</gene>
<dbReference type="InterPro" id="IPR042270">
    <property type="entry name" value="DusC_C"/>
</dbReference>
<reference evidence="14 15" key="1">
    <citation type="submission" date="2019-03" db="EMBL/GenBank/DDBJ databases">
        <title>Genomic Encyclopedia of Type Strains, Phase IV (KMG-IV): sequencing the most valuable type-strain genomes for metagenomic binning, comparative biology and taxonomic classification.</title>
        <authorList>
            <person name="Goeker M."/>
        </authorList>
    </citation>
    <scope>NUCLEOTIDE SEQUENCE [LARGE SCALE GENOMIC DNA]</scope>
    <source>
        <strain evidence="14 15">DSM 15534</strain>
    </source>
</reference>
<comment type="catalytic activity">
    <reaction evidence="9">
        <text>5,6-dihydrouridine(16) in tRNA + NAD(+) = uridine(16) in tRNA + NADH + H(+)</text>
        <dbReference type="Rhea" id="RHEA:53380"/>
        <dbReference type="Rhea" id="RHEA-COMP:13543"/>
        <dbReference type="Rhea" id="RHEA-COMP:13544"/>
        <dbReference type="ChEBI" id="CHEBI:15378"/>
        <dbReference type="ChEBI" id="CHEBI:57540"/>
        <dbReference type="ChEBI" id="CHEBI:57945"/>
        <dbReference type="ChEBI" id="CHEBI:65315"/>
        <dbReference type="ChEBI" id="CHEBI:74443"/>
    </reaction>
</comment>
<keyword evidence="3 9" id="KW-0285">Flavoprotein</keyword>
<feature type="binding site" evidence="9 12">
    <location>
        <position position="68"/>
    </location>
    <ligand>
        <name>FMN</name>
        <dbReference type="ChEBI" id="CHEBI:58210"/>
    </ligand>
</feature>
<dbReference type="GO" id="GO:0010181">
    <property type="term" value="F:FMN binding"/>
    <property type="evidence" value="ECO:0007669"/>
    <property type="project" value="UniProtKB-UniRule"/>
</dbReference>
<feature type="active site" description="Proton donor" evidence="9 11">
    <location>
        <position position="98"/>
    </location>
</feature>
<feature type="site" description="Interacts with tRNA; defines subfamily-specific binding signature" evidence="9">
    <location>
        <position position="35"/>
    </location>
</feature>
<evidence type="ECO:0000259" key="13">
    <source>
        <dbReference type="Pfam" id="PF01207"/>
    </source>
</evidence>
<feature type="binding site" evidence="12">
    <location>
        <position position="168"/>
    </location>
    <ligand>
        <name>FMN</name>
        <dbReference type="ChEBI" id="CHEBI:58210"/>
    </ligand>
</feature>
<dbReference type="GO" id="GO:0000049">
    <property type="term" value="F:tRNA binding"/>
    <property type="evidence" value="ECO:0007669"/>
    <property type="project" value="UniProtKB-UniRule"/>
</dbReference>
<name>A0A4V2PCP0_9PAST</name>
<dbReference type="SUPFAM" id="SSF51395">
    <property type="entry name" value="FMN-linked oxidoreductases"/>
    <property type="match status" value="1"/>
</dbReference>
<dbReference type="NCBIfam" id="NF007838">
    <property type="entry name" value="PRK10550.1"/>
    <property type="match status" value="1"/>
</dbReference>
<evidence type="ECO:0000256" key="3">
    <source>
        <dbReference type="ARBA" id="ARBA00022630"/>
    </source>
</evidence>
<comment type="similarity">
    <text evidence="10">Belongs to the dus family.</text>
</comment>
<dbReference type="InterPro" id="IPR013785">
    <property type="entry name" value="Aldolase_TIM"/>
</dbReference>
<keyword evidence="6 9" id="KW-0521">NADP</keyword>
<dbReference type="PROSITE" id="PS01136">
    <property type="entry name" value="UPF0034"/>
    <property type="match status" value="1"/>
</dbReference>
<comment type="similarity">
    <text evidence="9">Belongs to the Dus family. DusC subfamily.</text>
</comment>
<evidence type="ECO:0000256" key="11">
    <source>
        <dbReference type="PIRSR" id="PIRSR006621-1"/>
    </source>
</evidence>
<dbReference type="PANTHER" id="PTHR11082:SF26">
    <property type="entry name" value="TRNA-DIHYDROURIDINE(16) SYNTHASE"/>
    <property type="match status" value="1"/>
</dbReference>
<proteinExistence type="inferred from homology"/>
<accession>A0A4V2PCP0</accession>